<dbReference type="RefSeq" id="WP_132209833.1">
    <property type="nucleotide sequence ID" value="NZ_SLWN01000005.1"/>
</dbReference>
<feature type="transmembrane region" description="Helical" evidence="7">
    <location>
        <begin position="223"/>
        <end position="245"/>
    </location>
</feature>
<organism evidence="9 10">
    <name type="scientific">Kribbella steppae</name>
    <dbReference type="NCBI Taxonomy" id="2512223"/>
    <lineage>
        <taxon>Bacteria</taxon>
        <taxon>Bacillati</taxon>
        <taxon>Actinomycetota</taxon>
        <taxon>Actinomycetes</taxon>
        <taxon>Propionibacteriales</taxon>
        <taxon>Kribbellaceae</taxon>
        <taxon>Kribbella</taxon>
    </lineage>
</organism>
<keyword evidence="5 7" id="KW-1133">Transmembrane helix</keyword>
<name>A0A4R2HJK2_9ACTN</name>
<protein>
    <submittedName>
        <fullName evidence="9">EmrB/QacA subfamily drug resistance transporter</fullName>
    </submittedName>
</protein>
<feature type="transmembrane region" description="Helical" evidence="7">
    <location>
        <begin position="266"/>
        <end position="284"/>
    </location>
</feature>
<keyword evidence="10" id="KW-1185">Reference proteome</keyword>
<evidence type="ECO:0000256" key="1">
    <source>
        <dbReference type="ARBA" id="ARBA00004651"/>
    </source>
</evidence>
<feature type="transmembrane region" description="Helical" evidence="7">
    <location>
        <begin position="163"/>
        <end position="185"/>
    </location>
</feature>
<evidence type="ECO:0000259" key="8">
    <source>
        <dbReference type="PROSITE" id="PS50850"/>
    </source>
</evidence>
<feature type="transmembrane region" description="Helical" evidence="7">
    <location>
        <begin position="355"/>
        <end position="379"/>
    </location>
</feature>
<evidence type="ECO:0000256" key="7">
    <source>
        <dbReference type="SAM" id="Phobius"/>
    </source>
</evidence>
<feature type="domain" description="Major facilitator superfamily (MFS) profile" evidence="8">
    <location>
        <begin position="10"/>
        <end position="461"/>
    </location>
</feature>
<evidence type="ECO:0000256" key="5">
    <source>
        <dbReference type="ARBA" id="ARBA00022989"/>
    </source>
</evidence>
<dbReference type="GO" id="GO:0005886">
    <property type="term" value="C:plasma membrane"/>
    <property type="evidence" value="ECO:0007669"/>
    <property type="project" value="UniProtKB-SubCell"/>
</dbReference>
<dbReference type="GO" id="GO:0022857">
    <property type="term" value="F:transmembrane transporter activity"/>
    <property type="evidence" value="ECO:0007669"/>
    <property type="project" value="InterPro"/>
</dbReference>
<dbReference type="PROSITE" id="PS50850">
    <property type="entry name" value="MFS"/>
    <property type="match status" value="1"/>
</dbReference>
<keyword evidence="4 7" id="KW-0812">Transmembrane</keyword>
<dbReference type="InterPro" id="IPR011701">
    <property type="entry name" value="MFS"/>
</dbReference>
<proteinExistence type="predicted"/>
<feature type="transmembrane region" description="Helical" evidence="7">
    <location>
        <begin position="329"/>
        <end position="349"/>
    </location>
</feature>
<dbReference type="Gene3D" id="1.20.1250.20">
    <property type="entry name" value="MFS general substrate transporter like domains"/>
    <property type="match status" value="1"/>
</dbReference>
<accession>A0A4R2HJK2</accession>
<dbReference type="SUPFAM" id="SSF103473">
    <property type="entry name" value="MFS general substrate transporter"/>
    <property type="match status" value="1"/>
</dbReference>
<evidence type="ECO:0000313" key="9">
    <source>
        <dbReference type="EMBL" id="TCO30148.1"/>
    </source>
</evidence>
<dbReference type="InterPro" id="IPR036259">
    <property type="entry name" value="MFS_trans_sf"/>
</dbReference>
<feature type="transmembrane region" description="Helical" evidence="7">
    <location>
        <begin position="76"/>
        <end position="94"/>
    </location>
</feature>
<dbReference type="EMBL" id="SLWN01000005">
    <property type="protein sequence ID" value="TCO30148.1"/>
    <property type="molecule type" value="Genomic_DNA"/>
</dbReference>
<comment type="subcellular location">
    <subcellularLocation>
        <location evidence="1">Cell membrane</location>
        <topology evidence="1">Multi-pass membrane protein</topology>
    </subcellularLocation>
</comment>
<reference evidence="9 10" key="1">
    <citation type="journal article" date="2015" name="Stand. Genomic Sci.">
        <title>Genomic Encyclopedia of Bacterial and Archaeal Type Strains, Phase III: the genomes of soil and plant-associated and newly described type strains.</title>
        <authorList>
            <person name="Whitman W.B."/>
            <person name="Woyke T."/>
            <person name="Klenk H.P."/>
            <person name="Zhou Y."/>
            <person name="Lilburn T.G."/>
            <person name="Beck B.J."/>
            <person name="De Vos P."/>
            <person name="Vandamme P."/>
            <person name="Eisen J.A."/>
            <person name="Garrity G."/>
            <person name="Hugenholtz P."/>
            <person name="Kyrpides N.C."/>
        </authorList>
    </citation>
    <scope>NUCLEOTIDE SEQUENCE [LARGE SCALE GENOMIC DNA]</scope>
    <source>
        <strain evidence="9 10">VKM Ac-2572</strain>
    </source>
</reference>
<dbReference type="OrthoDB" id="7375466at2"/>
<dbReference type="CDD" id="cd17321">
    <property type="entry name" value="MFS_MMR_MDR_like"/>
    <property type="match status" value="1"/>
</dbReference>
<comment type="caution">
    <text evidence="9">The sequence shown here is derived from an EMBL/GenBank/DDBJ whole genome shotgun (WGS) entry which is preliminary data.</text>
</comment>
<feature type="transmembrane region" description="Helical" evidence="7">
    <location>
        <begin position="435"/>
        <end position="454"/>
    </location>
</feature>
<dbReference type="Pfam" id="PF07690">
    <property type="entry name" value="MFS_1"/>
    <property type="match status" value="1"/>
</dbReference>
<evidence type="ECO:0000256" key="4">
    <source>
        <dbReference type="ARBA" id="ARBA00022692"/>
    </source>
</evidence>
<keyword evidence="6 7" id="KW-0472">Membrane</keyword>
<feature type="transmembrane region" description="Helical" evidence="7">
    <location>
        <begin position="106"/>
        <end position="126"/>
    </location>
</feature>
<feature type="transmembrane region" description="Helical" evidence="7">
    <location>
        <begin position="197"/>
        <end position="217"/>
    </location>
</feature>
<gene>
    <name evidence="9" type="ORF">EV652_105142</name>
</gene>
<dbReference type="Proteomes" id="UP000294508">
    <property type="component" value="Unassembled WGS sequence"/>
</dbReference>
<dbReference type="AlphaFoldDB" id="A0A4R2HJK2"/>
<keyword evidence="3" id="KW-1003">Cell membrane</keyword>
<evidence type="ECO:0000256" key="3">
    <source>
        <dbReference type="ARBA" id="ARBA00022475"/>
    </source>
</evidence>
<feature type="transmembrane region" description="Helical" evidence="7">
    <location>
        <begin position="391"/>
        <end position="415"/>
    </location>
</feature>
<dbReference type="InterPro" id="IPR020846">
    <property type="entry name" value="MFS_dom"/>
</dbReference>
<dbReference type="PANTHER" id="PTHR42718">
    <property type="entry name" value="MAJOR FACILITATOR SUPERFAMILY MULTIDRUG TRANSPORTER MFSC"/>
    <property type="match status" value="1"/>
</dbReference>
<evidence type="ECO:0000256" key="2">
    <source>
        <dbReference type="ARBA" id="ARBA00022448"/>
    </source>
</evidence>
<feature type="transmembrane region" description="Helical" evidence="7">
    <location>
        <begin position="138"/>
        <end position="157"/>
    </location>
</feature>
<dbReference type="PANTHER" id="PTHR42718:SF46">
    <property type="entry name" value="BLR6921 PROTEIN"/>
    <property type="match status" value="1"/>
</dbReference>
<sequence>MLNIHNKSLVLALLAFAQLIIAIDYTIVFVAVPDIGRELGFAAHNLQWVVSGYAVAFGGFLLLGGRMSDLLGRRRMFTLGLFLYGVSSLAGGFATSPELLVGARAVQGFGGAVLAPAVLSLIGTLFAEGRERNRAFSIWGAAGGSGMALGSLLGGVLTQSFGWPAVFFVNVPLAAVGVVAGLLLIPTDASARSDRRFDVPGAVTATAGITSIVFALVQGPATGWSGLSVPAAVVGVVLLAVFALIEIRSADPLMPLRLLGIRNLRTGVAVITLFAATFGPLLYFETVYFQDVHGYSALQTGLAYLVPTVAIFVGANLGGRLATRFGLHLTLAISLGVGAVGTALLGFGLSTSASYAVLIPGLLILGLGQGSSFTIMYAAASTGVANEYQGIGSGMASTGQQIGNAVGLAILVAIANQGVDGLTGDALRTATTHGLRVAVLLTAGGIILTAALALTARKTPAPALVDAVSN</sequence>
<feature type="transmembrane region" description="Helical" evidence="7">
    <location>
        <begin position="296"/>
        <end position="317"/>
    </location>
</feature>
<dbReference type="Gene3D" id="1.20.1720.10">
    <property type="entry name" value="Multidrug resistance protein D"/>
    <property type="match status" value="1"/>
</dbReference>
<evidence type="ECO:0000256" key="6">
    <source>
        <dbReference type="ARBA" id="ARBA00023136"/>
    </source>
</evidence>
<dbReference type="PROSITE" id="PS00216">
    <property type="entry name" value="SUGAR_TRANSPORT_1"/>
    <property type="match status" value="1"/>
</dbReference>
<evidence type="ECO:0000313" key="10">
    <source>
        <dbReference type="Proteomes" id="UP000294508"/>
    </source>
</evidence>
<keyword evidence="2" id="KW-0813">Transport</keyword>
<dbReference type="InterPro" id="IPR005829">
    <property type="entry name" value="Sugar_transporter_CS"/>
</dbReference>
<feature type="transmembrane region" description="Helical" evidence="7">
    <location>
        <begin position="46"/>
        <end position="64"/>
    </location>
</feature>